<evidence type="ECO:0000256" key="2">
    <source>
        <dbReference type="ARBA" id="ARBA00010897"/>
    </source>
</evidence>
<comment type="PTM">
    <text evidence="9">Transiently phosphorylated on a His residue during the reaction cycle. Phosphorylation strongly increases the affinity for substrates and increases the rate of nicotinate D-ribonucleotide production. Dephosphorylation regenerates the low-affinity form of the enzyme, leading to product release.</text>
</comment>
<keyword evidence="5 9" id="KW-0436">Ligase</keyword>
<comment type="function">
    <text evidence="9">Catalyzes the first step in the biosynthesis of NAD from nicotinic acid, the ATP-dependent synthesis of beta-nicotinate D-ribonucleotide from nicotinate and 5-phospho-D-ribose 1-phosphate.</text>
</comment>
<dbReference type="UniPathway" id="UPA00253">
    <property type="reaction ID" value="UER00457"/>
</dbReference>
<keyword evidence="7 9" id="KW-0808">Transferase</keyword>
<comment type="pathway">
    <text evidence="1 9">Cofactor biosynthesis; NAD(+) biosynthesis; nicotinate D-ribonucleotide from nicotinate: step 1/1.</text>
</comment>
<feature type="domain" description="Nicotinate phosphoribosyltransferase N-terminal" evidence="11">
    <location>
        <begin position="14"/>
        <end position="144"/>
    </location>
</feature>
<dbReference type="InterPro" id="IPR013785">
    <property type="entry name" value="Aldolase_TIM"/>
</dbReference>
<keyword evidence="4" id="KW-0597">Phosphoprotein</keyword>
<dbReference type="Gene3D" id="3.20.140.10">
    <property type="entry name" value="nicotinate phosphoribosyltransferase"/>
    <property type="match status" value="1"/>
</dbReference>
<dbReference type="Proteomes" id="UP000263642">
    <property type="component" value="Unassembled WGS sequence"/>
</dbReference>
<accession>A0A3D3RF99</accession>
<reference evidence="13 14" key="1">
    <citation type="journal article" date="2018" name="Nat. Biotechnol.">
        <title>A standardized bacterial taxonomy based on genome phylogeny substantially revises the tree of life.</title>
        <authorList>
            <person name="Parks D.H."/>
            <person name="Chuvochina M."/>
            <person name="Waite D.W."/>
            <person name="Rinke C."/>
            <person name="Skarshewski A."/>
            <person name="Chaumeil P.A."/>
            <person name="Hugenholtz P."/>
        </authorList>
    </citation>
    <scope>NUCLEOTIDE SEQUENCE [LARGE SCALE GENOMIC DNA]</scope>
    <source>
        <strain evidence="13">UBA9375</strain>
    </source>
</reference>
<proteinExistence type="inferred from homology"/>
<dbReference type="GO" id="GO:0047280">
    <property type="term" value="F:nicotinamide phosphoribosyltransferase activity"/>
    <property type="evidence" value="ECO:0007669"/>
    <property type="project" value="UniProtKB-ARBA"/>
</dbReference>
<evidence type="ECO:0000256" key="3">
    <source>
        <dbReference type="ARBA" id="ARBA00013236"/>
    </source>
</evidence>
<dbReference type="PIRSF" id="PIRSF000484">
    <property type="entry name" value="NAPRT"/>
    <property type="match status" value="1"/>
</dbReference>
<dbReference type="SUPFAM" id="SSF51690">
    <property type="entry name" value="Nicotinate/Quinolinate PRTase C-terminal domain-like"/>
    <property type="match status" value="1"/>
</dbReference>
<organism evidence="13 14">
    <name type="scientific">Gimesia maris</name>
    <dbReference type="NCBI Taxonomy" id="122"/>
    <lineage>
        <taxon>Bacteria</taxon>
        <taxon>Pseudomonadati</taxon>
        <taxon>Planctomycetota</taxon>
        <taxon>Planctomycetia</taxon>
        <taxon>Planctomycetales</taxon>
        <taxon>Planctomycetaceae</taxon>
        <taxon>Gimesia</taxon>
    </lineage>
</organism>
<dbReference type="GO" id="GO:0004516">
    <property type="term" value="F:nicotinate phosphoribosyltransferase activity"/>
    <property type="evidence" value="ECO:0007669"/>
    <property type="project" value="UniProtKB-UniRule"/>
</dbReference>
<dbReference type="AlphaFoldDB" id="A0A3D3RF99"/>
<dbReference type="InterPro" id="IPR040727">
    <property type="entry name" value="NAPRTase_N"/>
</dbReference>
<evidence type="ECO:0000313" key="14">
    <source>
        <dbReference type="Proteomes" id="UP000263642"/>
    </source>
</evidence>
<dbReference type="InterPro" id="IPR007229">
    <property type="entry name" value="Nic_PRibTrfase-Fam"/>
</dbReference>
<dbReference type="NCBIfam" id="NF009131">
    <property type="entry name" value="PRK12484.1"/>
    <property type="match status" value="1"/>
</dbReference>
<comment type="similarity">
    <text evidence="2 9">Belongs to the NAPRTase family.</text>
</comment>
<dbReference type="PANTHER" id="PTHR11098">
    <property type="entry name" value="NICOTINATE PHOSPHORIBOSYLTRANSFERASE"/>
    <property type="match status" value="1"/>
</dbReference>
<dbReference type="Gene3D" id="3.20.20.70">
    <property type="entry name" value="Aldolase class I"/>
    <property type="match status" value="1"/>
</dbReference>
<dbReference type="InterPro" id="IPR006405">
    <property type="entry name" value="Nic_PRibTrfase_pncB"/>
</dbReference>
<evidence type="ECO:0000256" key="7">
    <source>
        <dbReference type="ARBA" id="ARBA00022679"/>
    </source>
</evidence>
<dbReference type="PANTHER" id="PTHR11098:SF1">
    <property type="entry name" value="NICOTINATE PHOSPHORIBOSYLTRANSFERASE"/>
    <property type="match status" value="1"/>
</dbReference>
<dbReference type="CDD" id="cd01570">
    <property type="entry name" value="NAPRTase_A"/>
    <property type="match status" value="1"/>
</dbReference>
<evidence type="ECO:0000256" key="5">
    <source>
        <dbReference type="ARBA" id="ARBA00022598"/>
    </source>
</evidence>
<comment type="catalytic activity">
    <reaction evidence="8 9">
        <text>5-phospho-alpha-D-ribose 1-diphosphate + nicotinate + ATP + H2O = nicotinate beta-D-ribonucleotide + ADP + phosphate + diphosphate</text>
        <dbReference type="Rhea" id="RHEA:36163"/>
        <dbReference type="ChEBI" id="CHEBI:15377"/>
        <dbReference type="ChEBI" id="CHEBI:30616"/>
        <dbReference type="ChEBI" id="CHEBI:32544"/>
        <dbReference type="ChEBI" id="CHEBI:33019"/>
        <dbReference type="ChEBI" id="CHEBI:43474"/>
        <dbReference type="ChEBI" id="CHEBI:57502"/>
        <dbReference type="ChEBI" id="CHEBI:58017"/>
        <dbReference type="ChEBI" id="CHEBI:456216"/>
        <dbReference type="EC" id="6.3.4.21"/>
    </reaction>
</comment>
<dbReference type="InterPro" id="IPR041525">
    <property type="entry name" value="N/Namide_PRibTrfase"/>
</dbReference>
<dbReference type="NCBIfam" id="NF006695">
    <property type="entry name" value="PRK09243.1-2"/>
    <property type="match status" value="1"/>
</dbReference>
<keyword evidence="13" id="KW-0328">Glycosyltransferase</keyword>
<sequence length="491" mass="54242">MSKISQIYQTPLALLTDLYQLTMAQGYWKSGRSEQEAVFHLFFRKNPFQGGFTIAAGLEYVVDYIKQFRFTDCDVDFLADLQGNDGAPLFSKEFLAHLSRLELRCDLDAVPEGTVVFPQEPLVRVKGPVLQCQLLETALLNLVNYQSLIATKSARICAAAGSDPVLEFGLRRAQGIDGGLAASRAAYLGGCAATSNVLAGKLFSIPVKGTHAHSWVMSFDDELAAFEEYADAMPNNCVFLVDTYDTLDGVRNAIQVGLQLRKSGHEMVGIRLDSGDLAYLSIEARQLLDEAGLTNVAIVASNDLDEGIITSLKAQGATIAVWGVGTKLVTAYDQPALGGVYKLGAIQKESGVWERKLKLSEQAIKTSTPGILQVRRFFNSEGAIADMIYDELNPQPVSDIVVDPLDPTRRRLLSRDLRAEDLLIPVVRSGKVVRDCESLPEMRERVQQQLSQFHTSIRRHTAPHQYPVGLEQELHEFKTAEILRARYPHPM</sequence>
<evidence type="ECO:0000256" key="6">
    <source>
        <dbReference type="ARBA" id="ARBA00022642"/>
    </source>
</evidence>
<protein>
    <recommendedName>
        <fullName evidence="3 9">Nicotinate phosphoribosyltransferase</fullName>
        <ecNumber evidence="3 9">6.3.4.21</ecNumber>
    </recommendedName>
</protein>
<dbReference type="NCBIfam" id="TIGR01513">
    <property type="entry name" value="NAPRTase_put"/>
    <property type="match status" value="1"/>
</dbReference>
<feature type="domain" description="Nicotinate/nicotinamide phosphoribosyltransferase" evidence="10">
    <location>
        <begin position="168"/>
        <end position="347"/>
    </location>
</feature>
<dbReference type="GO" id="GO:0005829">
    <property type="term" value="C:cytosol"/>
    <property type="evidence" value="ECO:0007669"/>
    <property type="project" value="TreeGrafter"/>
</dbReference>
<evidence type="ECO:0000259" key="11">
    <source>
        <dbReference type="Pfam" id="PF17767"/>
    </source>
</evidence>
<evidence type="ECO:0000256" key="4">
    <source>
        <dbReference type="ARBA" id="ARBA00022553"/>
    </source>
</evidence>
<dbReference type="Pfam" id="PF17956">
    <property type="entry name" value="NAPRTase_C"/>
    <property type="match status" value="1"/>
</dbReference>
<dbReference type="FunFam" id="3.20.20.70:FF:000076">
    <property type="entry name" value="Nicotinate phosphoribosyltransferase"/>
    <property type="match status" value="1"/>
</dbReference>
<evidence type="ECO:0000256" key="1">
    <source>
        <dbReference type="ARBA" id="ARBA00004952"/>
    </source>
</evidence>
<dbReference type="InterPro" id="IPR041619">
    <property type="entry name" value="NAPRTase_C"/>
</dbReference>
<dbReference type="EC" id="6.3.4.21" evidence="3 9"/>
<evidence type="ECO:0000256" key="8">
    <source>
        <dbReference type="ARBA" id="ARBA00048668"/>
    </source>
</evidence>
<comment type="caution">
    <text evidence="13">The sequence shown here is derived from an EMBL/GenBank/DDBJ whole genome shotgun (WGS) entry which is preliminary data.</text>
</comment>
<dbReference type="InterPro" id="IPR036068">
    <property type="entry name" value="Nicotinate_pribotase-like_C"/>
</dbReference>
<dbReference type="EMBL" id="DQAY01000194">
    <property type="protein sequence ID" value="HCO27306.1"/>
    <property type="molecule type" value="Genomic_DNA"/>
</dbReference>
<dbReference type="SUPFAM" id="SSF54675">
    <property type="entry name" value="Nicotinate/Quinolinate PRTase N-terminal domain-like"/>
    <property type="match status" value="1"/>
</dbReference>
<dbReference type="GO" id="GO:0034355">
    <property type="term" value="P:NAD+ biosynthetic process via the salvage pathway"/>
    <property type="evidence" value="ECO:0007669"/>
    <property type="project" value="UniProtKB-ARBA"/>
</dbReference>
<evidence type="ECO:0000259" key="10">
    <source>
        <dbReference type="Pfam" id="PF04095"/>
    </source>
</evidence>
<gene>
    <name evidence="13" type="ORF">DIT97_31485</name>
</gene>
<dbReference type="Pfam" id="PF04095">
    <property type="entry name" value="NAPRTase"/>
    <property type="match status" value="1"/>
</dbReference>
<feature type="domain" description="Nicotinate phosphoribosyltransferase C-terminal" evidence="12">
    <location>
        <begin position="373"/>
        <end position="478"/>
    </location>
</feature>
<dbReference type="Pfam" id="PF17767">
    <property type="entry name" value="NAPRTase_N"/>
    <property type="match status" value="1"/>
</dbReference>
<evidence type="ECO:0000256" key="9">
    <source>
        <dbReference type="RuleBase" id="RU365100"/>
    </source>
</evidence>
<name>A0A3D3RF99_9PLAN</name>
<keyword evidence="6 9" id="KW-0662">Pyridine nucleotide biosynthesis</keyword>
<evidence type="ECO:0000259" key="12">
    <source>
        <dbReference type="Pfam" id="PF17956"/>
    </source>
</evidence>
<evidence type="ECO:0000313" key="13">
    <source>
        <dbReference type="EMBL" id="HCO27306.1"/>
    </source>
</evidence>